<dbReference type="PANTHER" id="PTHR30290">
    <property type="entry name" value="PERIPLASMIC BINDING COMPONENT OF ABC TRANSPORTER"/>
    <property type="match status" value="1"/>
</dbReference>
<dbReference type="RefSeq" id="WP_341471794.1">
    <property type="nucleotide sequence ID" value="NZ_CP128400.1"/>
</dbReference>
<evidence type="ECO:0000259" key="6">
    <source>
        <dbReference type="Pfam" id="PF00496"/>
    </source>
</evidence>
<comment type="similarity">
    <text evidence="2">Belongs to the bacterial solute-binding protein 5 family.</text>
</comment>
<dbReference type="GO" id="GO:0043190">
    <property type="term" value="C:ATP-binding cassette (ABC) transporter complex"/>
    <property type="evidence" value="ECO:0007669"/>
    <property type="project" value="InterPro"/>
</dbReference>
<reference evidence="8" key="2">
    <citation type="journal article" date="2024" name="Nature">
        <title>Anoxygenic phototroph of the Chloroflexota uses a type I reaction centre.</title>
        <authorList>
            <person name="Tsuji J.M."/>
            <person name="Shaw N.A."/>
            <person name="Nagashima S."/>
            <person name="Venkiteswaran J.J."/>
            <person name="Schiff S.L."/>
            <person name="Watanabe T."/>
            <person name="Fukui M."/>
            <person name="Hanada S."/>
            <person name="Tank M."/>
            <person name="Neufeld J.D."/>
        </authorList>
    </citation>
    <scope>NUCLEOTIDE SEQUENCE</scope>
    <source>
        <strain evidence="8">L227-S17</strain>
    </source>
</reference>
<evidence type="ECO:0000256" key="5">
    <source>
        <dbReference type="SAM" id="SignalP"/>
    </source>
</evidence>
<dbReference type="GO" id="GO:0015833">
    <property type="term" value="P:peptide transport"/>
    <property type="evidence" value="ECO:0007669"/>
    <property type="project" value="TreeGrafter"/>
</dbReference>
<dbReference type="GO" id="GO:0042597">
    <property type="term" value="C:periplasmic space"/>
    <property type="evidence" value="ECO:0007669"/>
    <property type="project" value="UniProtKB-ARBA"/>
</dbReference>
<dbReference type="AlphaFoldDB" id="A0A8T7M792"/>
<dbReference type="CDD" id="cd08504">
    <property type="entry name" value="PBP2_OppA"/>
    <property type="match status" value="1"/>
</dbReference>
<keyword evidence="10" id="KW-1185">Reference proteome</keyword>
<evidence type="ECO:0000256" key="1">
    <source>
        <dbReference type="ARBA" id="ARBA00004193"/>
    </source>
</evidence>
<dbReference type="InterPro" id="IPR030678">
    <property type="entry name" value="Peptide/Ni-bd"/>
</dbReference>
<dbReference type="EMBL" id="CP128400">
    <property type="protein sequence ID" value="WJW69920.1"/>
    <property type="molecule type" value="Genomic_DNA"/>
</dbReference>
<evidence type="ECO:0000313" key="10">
    <source>
        <dbReference type="Proteomes" id="UP001431572"/>
    </source>
</evidence>
<dbReference type="Pfam" id="PF00496">
    <property type="entry name" value="SBP_bac_5"/>
    <property type="match status" value="1"/>
</dbReference>
<accession>A0A8T7M792</accession>
<dbReference type="PROSITE" id="PS51257">
    <property type="entry name" value="PROKAR_LIPOPROTEIN"/>
    <property type="match status" value="1"/>
</dbReference>
<dbReference type="Gene3D" id="3.40.190.10">
    <property type="entry name" value="Periplasmic binding protein-like II"/>
    <property type="match status" value="1"/>
</dbReference>
<dbReference type="Proteomes" id="UP000521676">
    <property type="component" value="Unassembled WGS sequence"/>
</dbReference>
<evidence type="ECO:0000313" key="9">
    <source>
        <dbReference type="Proteomes" id="UP000521676"/>
    </source>
</evidence>
<proteinExistence type="inferred from homology"/>
<dbReference type="Gene3D" id="3.90.76.10">
    <property type="entry name" value="Dipeptide-binding Protein, Domain 1"/>
    <property type="match status" value="1"/>
</dbReference>
<dbReference type="EMBL" id="JACATZ010000003">
    <property type="protein sequence ID" value="NWJ48015.1"/>
    <property type="molecule type" value="Genomic_DNA"/>
</dbReference>
<evidence type="ECO:0000313" key="8">
    <source>
        <dbReference type="EMBL" id="WJW69920.1"/>
    </source>
</evidence>
<reference evidence="7 9" key="1">
    <citation type="submission" date="2020-06" db="EMBL/GenBank/DDBJ databases">
        <title>Anoxygenic phototrophic Chloroflexota member uses a Type I reaction center.</title>
        <authorList>
            <person name="Tsuji J.M."/>
            <person name="Shaw N.A."/>
            <person name="Nagashima S."/>
            <person name="Venkiteswaran J."/>
            <person name="Schiff S.L."/>
            <person name="Hanada S."/>
            <person name="Tank M."/>
            <person name="Neufeld J.D."/>
        </authorList>
    </citation>
    <scope>NUCLEOTIDE SEQUENCE [LARGE SCALE GENOMIC DNA]</scope>
    <source>
        <strain evidence="7">L227-S17</strain>
    </source>
</reference>
<protein>
    <submittedName>
        <fullName evidence="7">Peptide ABC transporter substrate-binding protein</fullName>
    </submittedName>
</protein>
<feature type="signal peptide" evidence="5">
    <location>
        <begin position="1"/>
        <end position="22"/>
    </location>
</feature>
<dbReference type="PANTHER" id="PTHR30290:SF10">
    <property type="entry name" value="PERIPLASMIC OLIGOPEPTIDE-BINDING PROTEIN-RELATED"/>
    <property type="match status" value="1"/>
</dbReference>
<evidence type="ECO:0000256" key="2">
    <source>
        <dbReference type="ARBA" id="ARBA00005695"/>
    </source>
</evidence>
<feature type="chain" id="PRO_5035874109" evidence="5">
    <location>
        <begin position="23"/>
        <end position="610"/>
    </location>
</feature>
<feature type="domain" description="Solute-binding protein family 5" evidence="6">
    <location>
        <begin position="123"/>
        <end position="530"/>
    </location>
</feature>
<dbReference type="InterPro" id="IPR023765">
    <property type="entry name" value="SBP_5_CS"/>
</dbReference>
<sequence>MILKKKLHLLVVGIFIAALVSACGDNTATPVPATTTAAATTAAATTASAATTAAAATTASAATTAAATTAAATTAAAAASGTFRDRWASEPKTLDPGLITDEISIRYGQNIFQGLVEFDNNLQVVPAAAEALPTVSADGKTYTYKLKKGLKWSNGDALTMKDFVYGWNRVAQLGVLAQYAFIFSLIDGFDAVSTEKDDAKRQAATVSGIKLVDDYTATITLTDAASYFLTENALWAYWPVNQKAVESNGNKFDDKNTWSLDASKIVTNGPFIITDWKHDVSMAFAPNPNYVGDNKPKISKVTVDIIKEDATAKLKFDNGELDDTIVPVSDIQATKKDAKYKDSYHEFPQARISWLAFNMSGDNVFAKNLKLRQAFSYAIDRQLITDGALQGSALPSTILLPAGIPGAKQLDSYAFSADKAKQTLKDAGYDTADKVKALEDTINGYGGGKSGGIAFNNDSSAAKAWMENVQQQIKTNLGLSLNLNPVATFKEFLERRDTNHEFQGIYRGSWGADYPDAQNFYTALFQSKSGTNQSQYKSAAFDALVLKADLGKTPAERAEFYQQAEALLQADAAYIPNFSGIVVRLINPKLQGYGYNAQSPYQWKYMTIKP</sequence>
<gene>
    <name evidence="7" type="ORF">HXX08_19340</name>
    <name evidence="8" type="ORF">OZ401_003550</name>
</gene>
<name>A0A8T7M792_9CHLR</name>
<comment type="subcellular location">
    <subcellularLocation>
        <location evidence="1">Cell membrane</location>
        <topology evidence="1">Lipid-anchor</topology>
    </subcellularLocation>
</comment>
<dbReference type="Proteomes" id="UP001431572">
    <property type="component" value="Chromosome 2"/>
</dbReference>
<dbReference type="PIRSF" id="PIRSF002741">
    <property type="entry name" value="MppA"/>
    <property type="match status" value="1"/>
</dbReference>
<dbReference type="InterPro" id="IPR039424">
    <property type="entry name" value="SBP_5"/>
</dbReference>
<dbReference type="Gene3D" id="3.10.105.10">
    <property type="entry name" value="Dipeptide-binding Protein, Domain 3"/>
    <property type="match status" value="1"/>
</dbReference>
<evidence type="ECO:0000256" key="4">
    <source>
        <dbReference type="ARBA" id="ARBA00022729"/>
    </source>
</evidence>
<dbReference type="PROSITE" id="PS01040">
    <property type="entry name" value="SBP_BACTERIAL_5"/>
    <property type="match status" value="1"/>
</dbReference>
<dbReference type="InterPro" id="IPR000914">
    <property type="entry name" value="SBP_5_dom"/>
</dbReference>
<keyword evidence="4 5" id="KW-0732">Signal</keyword>
<evidence type="ECO:0000256" key="3">
    <source>
        <dbReference type="ARBA" id="ARBA00022448"/>
    </source>
</evidence>
<dbReference type="SUPFAM" id="SSF53850">
    <property type="entry name" value="Periplasmic binding protein-like II"/>
    <property type="match status" value="1"/>
</dbReference>
<organism evidence="7 9">
    <name type="scientific">Candidatus Chlorohelix allophototropha</name>
    <dbReference type="NCBI Taxonomy" id="3003348"/>
    <lineage>
        <taxon>Bacteria</taxon>
        <taxon>Bacillati</taxon>
        <taxon>Chloroflexota</taxon>
        <taxon>Chloroflexia</taxon>
        <taxon>Candidatus Chloroheliales</taxon>
        <taxon>Candidatus Chloroheliaceae</taxon>
        <taxon>Candidatus Chlorohelix</taxon>
    </lineage>
</organism>
<evidence type="ECO:0000313" key="7">
    <source>
        <dbReference type="EMBL" id="NWJ48015.1"/>
    </source>
</evidence>
<dbReference type="GO" id="GO:1904680">
    <property type="term" value="F:peptide transmembrane transporter activity"/>
    <property type="evidence" value="ECO:0007669"/>
    <property type="project" value="TreeGrafter"/>
</dbReference>
<keyword evidence="3" id="KW-0813">Transport</keyword>